<keyword evidence="2" id="KW-0472">Membrane</keyword>
<keyword evidence="2" id="KW-1133">Transmembrane helix</keyword>
<accession>A0A1G9H8H6</accession>
<name>A0A1G9H8H6_9EURY</name>
<evidence type="ECO:0000313" key="3">
    <source>
        <dbReference type="EMBL" id="SDL09145.1"/>
    </source>
</evidence>
<feature type="region of interest" description="Disordered" evidence="1">
    <location>
        <begin position="408"/>
        <end position="438"/>
    </location>
</feature>
<sequence length="438" mass="48056">MLCIALLLVTSAVGALATAAAADAPQPTIQDNSSDENTTDTTPEDSDAPTQAEMLRVTPDNPEKEYLSIETESSDEAYNTSGPYATFSLSEPVQSVRVGQSGADATVLGDGSVVRVEYDEDAAGENASLYTAELFFADGSEHQIDLYAHDTDVSLEAAEYAEYGGLIDYVTEQAGGEGFETTPEGAQAYVEHKEERADLFDHMFSEHVMMFLTLLMMAARNFVTWVVAIAIIAGLAIYFERKHGWILRLQQMAESRAELMREAVRQDYEERRNAAAKHSLEDVSEVGPNAARYWRELGVETVDDMIEVACKGVISLTEEGRINYDENGNVVYAHHGVDDLKDVDPLTLDQLRSQTWLGPLILEGRLAPTTALSNIESALLVAEKEYNRGNEVRDARRTVSELNARLRGQRDFEDAETSSNAARPNRRTDYSGAATGGD</sequence>
<feature type="compositionally biased region" description="Acidic residues" evidence="1">
    <location>
        <begin position="33"/>
        <end position="47"/>
    </location>
</feature>
<gene>
    <name evidence="3" type="ORF">SAMN04515672_0143</name>
</gene>
<evidence type="ECO:0000256" key="2">
    <source>
        <dbReference type="SAM" id="Phobius"/>
    </source>
</evidence>
<feature type="region of interest" description="Disordered" evidence="1">
    <location>
        <begin position="21"/>
        <end position="62"/>
    </location>
</feature>
<dbReference type="AlphaFoldDB" id="A0A1G9H8H6"/>
<keyword evidence="4" id="KW-1185">Reference proteome</keyword>
<feature type="transmembrane region" description="Helical" evidence="2">
    <location>
        <begin position="208"/>
        <end position="239"/>
    </location>
</feature>
<dbReference type="Proteomes" id="UP000198882">
    <property type="component" value="Unassembled WGS sequence"/>
</dbReference>
<evidence type="ECO:0000313" key="4">
    <source>
        <dbReference type="Proteomes" id="UP000198882"/>
    </source>
</evidence>
<proteinExistence type="predicted"/>
<reference evidence="4" key="1">
    <citation type="submission" date="2016-10" db="EMBL/GenBank/DDBJ databases">
        <authorList>
            <person name="Varghese N."/>
            <person name="Submissions S."/>
        </authorList>
    </citation>
    <scope>NUCLEOTIDE SEQUENCE [LARGE SCALE GENOMIC DNA]</scope>
    <source>
        <strain evidence="4">B4,CECT 8067,JCM 17497</strain>
    </source>
</reference>
<dbReference type="STRING" id="1095776.SAMN04515672_0143"/>
<evidence type="ECO:0000256" key="1">
    <source>
        <dbReference type="SAM" id="MobiDB-lite"/>
    </source>
</evidence>
<protein>
    <submittedName>
        <fullName evidence="3">Uncharacterized protein</fullName>
    </submittedName>
</protein>
<organism evidence="3 4">
    <name type="scientific">Natronorubrum texcoconense</name>
    <dbReference type="NCBI Taxonomy" id="1095776"/>
    <lineage>
        <taxon>Archaea</taxon>
        <taxon>Methanobacteriati</taxon>
        <taxon>Methanobacteriota</taxon>
        <taxon>Stenosarchaea group</taxon>
        <taxon>Halobacteria</taxon>
        <taxon>Halobacteriales</taxon>
        <taxon>Natrialbaceae</taxon>
        <taxon>Natronorubrum</taxon>
    </lineage>
</organism>
<dbReference type="RefSeq" id="WP_245724315.1">
    <property type="nucleotide sequence ID" value="NZ_FNFE01000011.1"/>
</dbReference>
<dbReference type="EMBL" id="FNFE01000011">
    <property type="protein sequence ID" value="SDL09145.1"/>
    <property type="molecule type" value="Genomic_DNA"/>
</dbReference>
<keyword evidence="2" id="KW-0812">Transmembrane</keyword>